<evidence type="ECO:0000313" key="2">
    <source>
        <dbReference type="Proteomes" id="UP000791080"/>
    </source>
</evidence>
<gene>
    <name evidence="1" type="ORF">G443_000804</name>
</gene>
<dbReference type="EMBL" id="AUBJ02000001">
    <property type="protein sequence ID" value="MCP2330534.1"/>
    <property type="molecule type" value="Genomic_DNA"/>
</dbReference>
<dbReference type="Proteomes" id="UP000791080">
    <property type="component" value="Unassembled WGS sequence"/>
</dbReference>
<accession>A0ABT1JDH0</accession>
<comment type="caution">
    <text evidence="1">The sequence shown here is derived from an EMBL/GenBank/DDBJ whole genome shotgun (WGS) entry which is preliminary data.</text>
</comment>
<protein>
    <submittedName>
        <fullName evidence="1">Uncharacterized protein</fullName>
    </submittedName>
</protein>
<reference evidence="1 2" key="2">
    <citation type="submission" date="2022-06" db="EMBL/GenBank/DDBJ databases">
        <title>Genomic Encyclopedia of Type Strains, Phase I: the one thousand microbial genomes (KMG-I) project.</title>
        <authorList>
            <person name="Kyrpides N."/>
        </authorList>
    </citation>
    <scope>NUCLEOTIDE SEQUENCE [LARGE SCALE GENOMIC DNA]</scope>
    <source>
        <strain evidence="1 2">DSM 43889</strain>
    </source>
</reference>
<evidence type="ECO:0000313" key="1">
    <source>
        <dbReference type="EMBL" id="MCP2330534.1"/>
    </source>
</evidence>
<keyword evidence="2" id="KW-1185">Reference proteome</keyword>
<dbReference type="RefSeq" id="WP_155886057.1">
    <property type="nucleotide sequence ID" value="NZ_AUBJ02000001.1"/>
</dbReference>
<sequence>MSRLDADPPPRLSYTTAVDALAASVVRAFRGADDTYRVSDHVGLLPDRRAELAALRVLGVDALAPYLVRGRPVLADDLAVFDEVTTVFPSDSTRVTTSVVRRLRHWFLEEVLTDLTGAGKGSAYPRSADQLAPNEGTPWQPWSVFMAQVSTMALPGWVTPVHLAASRRTEDLARGAARALLRGDPYTAARLGRWLALQPDVPPELGLTGLLEHVDLLGSRDPRTQLEVAVAQHLLEVGRS</sequence>
<name>A0ABT1JDH0_ACTCY</name>
<proteinExistence type="predicted"/>
<reference evidence="1 2" key="1">
    <citation type="submission" date="2013-07" db="EMBL/GenBank/DDBJ databases">
        <authorList>
            <consortium name="DOE Joint Genome Institute"/>
            <person name="Reeve W."/>
            <person name="Huntemann M."/>
            <person name="Han J."/>
            <person name="Chen A."/>
            <person name="Kyrpides N."/>
            <person name="Mavromatis K."/>
            <person name="Markowitz V."/>
            <person name="Palaniappan K."/>
            <person name="Ivanova N."/>
            <person name="Schaumberg A."/>
            <person name="Pati A."/>
            <person name="Liolios K."/>
            <person name="Nordberg H.P."/>
            <person name="Cantor M.N."/>
            <person name="Hua S.X."/>
            <person name="Woyke T."/>
        </authorList>
    </citation>
    <scope>NUCLEOTIDE SEQUENCE [LARGE SCALE GENOMIC DNA]</scope>
    <source>
        <strain evidence="1 2">DSM 43889</strain>
    </source>
</reference>
<organism evidence="1 2">
    <name type="scientific">Actinoalloteichus caeruleus DSM 43889</name>
    <dbReference type="NCBI Taxonomy" id="1120930"/>
    <lineage>
        <taxon>Bacteria</taxon>
        <taxon>Bacillati</taxon>
        <taxon>Actinomycetota</taxon>
        <taxon>Actinomycetes</taxon>
        <taxon>Pseudonocardiales</taxon>
        <taxon>Pseudonocardiaceae</taxon>
        <taxon>Actinoalloteichus</taxon>
        <taxon>Actinoalloteichus cyanogriseus</taxon>
    </lineage>
</organism>